<dbReference type="GO" id="GO:0008483">
    <property type="term" value="F:transaminase activity"/>
    <property type="evidence" value="ECO:0007669"/>
    <property type="project" value="UniProtKB-KW"/>
</dbReference>
<dbReference type="Proteomes" id="UP000182486">
    <property type="component" value="Unassembled WGS sequence"/>
</dbReference>
<dbReference type="InterPro" id="IPR005814">
    <property type="entry name" value="Aminotrans_3"/>
</dbReference>
<dbReference type="InterPro" id="IPR049704">
    <property type="entry name" value="Aminotrans_3_PPA_site"/>
</dbReference>
<dbReference type="PANTHER" id="PTHR43713">
    <property type="entry name" value="GLUTAMATE-1-SEMIALDEHYDE 2,1-AMINOMUTASE"/>
    <property type="match status" value="1"/>
</dbReference>
<accession>A0A1K0GXL6</accession>
<protein>
    <submittedName>
        <fullName evidence="4">Aminotransferase</fullName>
    </submittedName>
</protein>
<dbReference type="PROSITE" id="PS00600">
    <property type="entry name" value="AA_TRANSFER_CLASS_3"/>
    <property type="match status" value="1"/>
</dbReference>
<evidence type="ECO:0000313" key="5">
    <source>
        <dbReference type="Proteomes" id="UP000182486"/>
    </source>
</evidence>
<proteinExistence type="inferred from homology"/>
<comment type="similarity">
    <text evidence="3">Belongs to the class-III pyridoxal-phosphate-dependent aminotransferase family.</text>
</comment>
<dbReference type="Pfam" id="PF00202">
    <property type="entry name" value="Aminotran_3"/>
    <property type="match status" value="1"/>
</dbReference>
<dbReference type="RefSeq" id="WP_071802720.1">
    <property type="nucleotide sequence ID" value="NZ_MEIA01000003.1"/>
</dbReference>
<reference evidence="4 5" key="1">
    <citation type="submission" date="2016-09" db="EMBL/GenBank/DDBJ databases">
        <title>Couchioplanes caeruleus draft genome sequence.</title>
        <authorList>
            <person name="Sheehan J."/>
            <person name="Caffrey P."/>
        </authorList>
    </citation>
    <scope>NUCLEOTIDE SEQUENCE [LARGE SCALE GENOMIC DNA]</scope>
    <source>
        <strain evidence="4 5">DSM 43634</strain>
    </source>
</reference>
<evidence type="ECO:0000256" key="1">
    <source>
        <dbReference type="ARBA" id="ARBA00001933"/>
    </source>
</evidence>
<evidence type="ECO:0000256" key="2">
    <source>
        <dbReference type="ARBA" id="ARBA00022898"/>
    </source>
</evidence>
<evidence type="ECO:0000313" key="4">
    <source>
        <dbReference type="EMBL" id="OJF16172.1"/>
    </source>
</evidence>
<keyword evidence="5" id="KW-1185">Reference proteome</keyword>
<dbReference type="InterPro" id="IPR015421">
    <property type="entry name" value="PyrdxlP-dep_Trfase_major"/>
</dbReference>
<gene>
    <name evidence="4" type="ORF">BG844_00640</name>
</gene>
<dbReference type="Gene3D" id="3.90.1150.10">
    <property type="entry name" value="Aspartate Aminotransferase, domain 1"/>
    <property type="match status" value="1"/>
</dbReference>
<comment type="caution">
    <text evidence="4">The sequence shown here is derived from an EMBL/GenBank/DDBJ whole genome shotgun (WGS) entry which is preliminary data.</text>
</comment>
<dbReference type="SUPFAM" id="SSF53383">
    <property type="entry name" value="PLP-dependent transferases"/>
    <property type="match status" value="1"/>
</dbReference>
<dbReference type="InterPro" id="IPR015422">
    <property type="entry name" value="PyrdxlP-dep_Trfase_small"/>
</dbReference>
<dbReference type="Gene3D" id="3.40.640.10">
    <property type="entry name" value="Type I PLP-dependent aspartate aminotransferase-like (Major domain)"/>
    <property type="match status" value="1"/>
</dbReference>
<evidence type="ECO:0000256" key="3">
    <source>
        <dbReference type="RuleBase" id="RU003560"/>
    </source>
</evidence>
<dbReference type="InterPro" id="IPR015424">
    <property type="entry name" value="PyrdxlP-dep_Trfase"/>
</dbReference>
<comment type="cofactor">
    <cofactor evidence="1">
        <name>pyridoxal 5'-phosphate</name>
        <dbReference type="ChEBI" id="CHEBI:597326"/>
    </cofactor>
</comment>
<sequence length="498" mass="54231">MTITAPGRDTHDTRDTRSTDEIVAELLGQPWVIDLFTELEERQQTSLELAERVLRHVVTNHVFLPFHAPMFPLAVGEAQGGRLTDLDGNTYVDAHLGFGGQSLWGHNPPAVVDFVREHAGRGTGNGYLNPIELQLGELLSELIPHCERFALLNSGTDATNVAIRVARAFTGRRMVAKFEGCWHGTHDVAAHNTSFFAHGHPRITPFPEQGPDGIAPLSAFSGVTRPDLLILPHDAAAAGALIERYRDDLACVIADPACQSWPYVERTIPEVTEVAHRCRALGVPFILDEVLTGFRFGTAGAAGRYDIPADLYCYGKVVSGLGLPLAAVGGRADMLEVIHTSGTPLTDIGTRTFVVNTHSGNHLSLAASYASLNLLREAGPDFYRRTEAKVDRVRDRLAAFRAETGIPLRLLGFGAFAGTFGFVAQESYDTYREFGAAVNPIGPAMLTLMLRRRGVYTLSMPMFYTGDAHTEADIDVVCDAVTDAAREMGRHGFPFVLR</sequence>
<keyword evidence="4" id="KW-0032">Aminotransferase</keyword>
<dbReference type="AlphaFoldDB" id="A0A1K0GXL6"/>
<keyword evidence="2 3" id="KW-0663">Pyridoxal phosphate</keyword>
<organism evidence="4 5">
    <name type="scientific">Couchioplanes caeruleus subsp. caeruleus</name>
    <dbReference type="NCBI Taxonomy" id="56427"/>
    <lineage>
        <taxon>Bacteria</taxon>
        <taxon>Bacillati</taxon>
        <taxon>Actinomycetota</taxon>
        <taxon>Actinomycetes</taxon>
        <taxon>Micromonosporales</taxon>
        <taxon>Micromonosporaceae</taxon>
        <taxon>Couchioplanes</taxon>
    </lineage>
</organism>
<keyword evidence="4" id="KW-0808">Transferase</keyword>
<dbReference type="PANTHER" id="PTHR43713:SF3">
    <property type="entry name" value="GLUTAMATE-1-SEMIALDEHYDE 2,1-AMINOMUTASE 1, CHLOROPLASTIC-RELATED"/>
    <property type="match status" value="1"/>
</dbReference>
<name>A0A1K0GXL6_9ACTN</name>
<dbReference type="EMBL" id="MEIA01000003">
    <property type="protein sequence ID" value="OJF16172.1"/>
    <property type="molecule type" value="Genomic_DNA"/>
</dbReference>
<dbReference type="GO" id="GO:0030170">
    <property type="term" value="F:pyridoxal phosphate binding"/>
    <property type="evidence" value="ECO:0007669"/>
    <property type="project" value="InterPro"/>
</dbReference>